<dbReference type="AlphaFoldDB" id="A0A2U1PAU4"/>
<name>A0A2U1PAU4_ARTAN</name>
<evidence type="ECO:0000313" key="2">
    <source>
        <dbReference type="Proteomes" id="UP000245207"/>
    </source>
</evidence>
<gene>
    <name evidence="1" type="ORF">CTI12_AA173320</name>
</gene>
<dbReference type="STRING" id="35608.A0A2U1PAU4"/>
<reference evidence="1 2" key="1">
    <citation type="journal article" date="2018" name="Mol. Plant">
        <title>The genome of Artemisia annua provides insight into the evolution of Asteraceae family and artemisinin biosynthesis.</title>
        <authorList>
            <person name="Shen Q."/>
            <person name="Zhang L."/>
            <person name="Liao Z."/>
            <person name="Wang S."/>
            <person name="Yan T."/>
            <person name="Shi P."/>
            <person name="Liu M."/>
            <person name="Fu X."/>
            <person name="Pan Q."/>
            <person name="Wang Y."/>
            <person name="Lv Z."/>
            <person name="Lu X."/>
            <person name="Zhang F."/>
            <person name="Jiang W."/>
            <person name="Ma Y."/>
            <person name="Chen M."/>
            <person name="Hao X."/>
            <person name="Li L."/>
            <person name="Tang Y."/>
            <person name="Lv G."/>
            <person name="Zhou Y."/>
            <person name="Sun X."/>
            <person name="Brodelius P.E."/>
            <person name="Rose J.K.C."/>
            <person name="Tang K."/>
        </authorList>
    </citation>
    <scope>NUCLEOTIDE SEQUENCE [LARGE SCALE GENOMIC DNA]</scope>
    <source>
        <strain evidence="2">cv. Huhao1</strain>
        <tissue evidence="1">Leaf</tissue>
    </source>
</reference>
<protein>
    <submittedName>
        <fullName evidence="1">Protein kinase superfamily protein</fullName>
    </submittedName>
</protein>
<dbReference type="GO" id="GO:0016301">
    <property type="term" value="F:kinase activity"/>
    <property type="evidence" value="ECO:0007669"/>
    <property type="project" value="UniProtKB-KW"/>
</dbReference>
<accession>A0A2U1PAU4</accession>
<dbReference type="EMBL" id="PKPP01001420">
    <property type="protein sequence ID" value="PWA82875.1"/>
    <property type="molecule type" value="Genomic_DNA"/>
</dbReference>
<keyword evidence="1" id="KW-0418">Kinase</keyword>
<keyword evidence="2" id="KW-1185">Reference proteome</keyword>
<evidence type="ECO:0000313" key="1">
    <source>
        <dbReference type="EMBL" id="PWA82875.1"/>
    </source>
</evidence>
<comment type="caution">
    <text evidence="1">The sequence shown here is derived from an EMBL/GenBank/DDBJ whole genome shotgun (WGS) entry which is preliminary data.</text>
</comment>
<proteinExistence type="predicted"/>
<keyword evidence="1" id="KW-0808">Transferase</keyword>
<sequence length="61" mass="7103">MPTFSAQHAQDRRTRRVMKIPGPLVEQRWKELQQAEFGTGGYNSMNLSVGLQWLLIQWSQT</sequence>
<dbReference type="Proteomes" id="UP000245207">
    <property type="component" value="Unassembled WGS sequence"/>
</dbReference>
<organism evidence="1 2">
    <name type="scientific">Artemisia annua</name>
    <name type="common">Sweet wormwood</name>
    <dbReference type="NCBI Taxonomy" id="35608"/>
    <lineage>
        <taxon>Eukaryota</taxon>
        <taxon>Viridiplantae</taxon>
        <taxon>Streptophyta</taxon>
        <taxon>Embryophyta</taxon>
        <taxon>Tracheophyta</taxon>
        <taxon>Spermatophyta</taxon>
        <taxon>Magnoliopsida</taxon>
        <taxon>eudicotyledons</taxon>
        <taxon>Gunneridae</taxon>
        <taxon>Pentapetalae</taxon>
        <taxon>asterids</taxon>
        <taxon>campanulids</taxon>
        <taxon>Asterales</taxon>
        <taxon>Asteraceae</taxon>
        <taxon>Asteroideae</taxon>
        <taxon>Anthemideae</taxon>
        <taxon>Artemisiinae</taxon>
        <taxon>Artemisia</taxon>
    </lineage>
</organism>